<dbReference type="InterPro" id="IPR036887">
    <property type="entry name" value="HTH_APSES_sf"/>
</dbReference>
<dbReference type="AlphaFoldDB" id="R4XDK5"/>
<evidence type="ECO:0000259" key="2">
    <source>
        <dbReference type="PROSITE" id="PS51299"/>
    </source>
</evidence>
<name>R4XDK5_TAPDE</name>
<feature type="compositionally biased region" description="Basic and acidic residues" evidence="1">
    <location>
        <begin position="181"/>
        <end position="191"/>
    </location>
</feature>
<feature type="compositionally biased region" description="Acidic residues" evidence="1">
    <location>
        <begin position="331"/>
        <end position="342"/>
    </location>
</feature>
<dbReference type="GO" id="GO:0070197">
    <property type="term" value="P:meiotic attachment of telomere to nuclear envelope"/>
    <property type="evidence" value="ECO:0007669"/>
    <property type="project" value="InterPro"/>
</dbReference>
<keyword evidence="4" id="KW-1185">Reference proteome</keyword>
<feature type="region of interest" description="Disordered" evidence="1">
    <location>
        <begin position="149"/>
        <end position="206"/>
    </location>
</feature>
<dbReference type="eggNOG" id="ENOG502S0ET">
    <property type="taxonomic scope" value="Eukaryota"/>
</dbReference>
<dbReference type="GO" id="GO:0044820">
    <property type="term" value="P:mitotic telomere tethering at nuclear periphery"/>
    <property type="evidence" value="ECO:0007669"/>
    <property type="project" value="TreeGrafter"/>
</dbReference>
<dbReference type="GO" id="GO:1990862">
    <property type="term" value="C:nuclear membrane complex Bqt3-Bqt4"/>
    <property type="evidence" value="ECO:0007669"/>
    <property type="project" value="InterPro"/>
</dbReference>
<dbReference type="SUPFAM" id="SSF58113">
    <property type="entry name" value="Apolipoprotein A-I"/>
    <property type="match status" value="1"/>
</dbReference>
<dbReference type="Proteomes" id="UP000013776">
    <property type="component" value="Unassembled WGS sequence"/>
</dbReference>
<dbReference type="EMBL" id="CAHR02000188">
    <property type="protein sequence ID" value="CCG83920.1"/>
    <property type="molecule type" value="Genomic_DNA"/>
</dbReference>
<proteinExistence type="predicted"/>
<feature type="compositionally biased region" description="Polar residues" evidence="1">
    <location>
        <begin position="162"/>
        <end position="180"/>
    </location>
</feature>
<accession>R4XDK5</accession>
<feature type="compositionally biased region" description="Low complexity" evidence="1">
    <location>
        <begin position="232"/>
        <end position="248"/>
    </location>
</feature>
<protein>
    <recommendedName>
        <fullName evidence="2">HTH APSES-type domain-containing protein</fullName>
    </recommendedName>
</protein>
<dbReference type="InterPro" id="IPR003163">
    <property type="entry name" value="Tscrpt_reg_HTH_APSES-type"/>
</dbReference>
<reference evidence="3 4" key="1">
    <citation type="journal article" date="2013" name="MBio">
        <title>Genome sequencing of the plant pathogen Taphrina deformans, the causal agent of peach leaf curl.</title>
        <authorList>
            <person name="Cisse O.H."/>
            <person name="Almeida J.M.G.C.F."/>
            <person name="Fonseca A."/>
            <person name="Kumar A.A."/>
            <person name="Salojaervi J."/>
            <person name="Overmyer K."/>
            <person name="Hauser P.M."/>
            <person name="Pagni M."/>
        </authorList>
    </citation>
    <scope>NUCLEOTIDE SEQUENCE [LARGE SCALE GENOMIC DNA]</scope>
    <source>
        <strain evidence="4">PYCC 5710 / ATCC 11124 / CBS 356.35 / IMI 108563 / JCM 9778 / NBRC 8474</strain>
    </source>
</reference>
<sequence length="396" mass="42936">MPPRKAGVERNLPPIRNELMTGEVQSTVLSTKCRVQDVRFGPADEEGTTETFVRIKTQIPHATMPHFIMRKAADNYISATSMYRAVFYKSTTAQEKHEMDVIRKELAARSDENASGVWIPGTPDALQLAEVYGIRPWVQALLDAPVSKSAYPEDQRSPSGAAKSSSPIQMQSSHPSVTETPSRKSTRERSQSPRKTLAASSRKVKKAAKDVAGTIAEDVNEVSEAVKKSVQSASKKVDSAKAAAKSQVESPISVAKSKPSQQVAELAQDLLPSTDQVEDRISATVSSVGQSVTDMMAEARAQVEAAQKKDSAALAESGLGKTERKKKRELEVDENEDGDEEAGVVNGQRVQDGVVSVKRSRVEDLEVVLVQERRKVRALFGLVVGLGVTAVLPYVL</sequence>
<comment type="caution">
    <text evidence="3">The sequence shown here is derived from an EMBL/GenBank/DDBJ whole genome shotgun (WGS) entry which is preliminary data.</text>
</comment>
<feature type="domain" description="HTH APSES-type" evidence="2">
    <location>
        <begin position="44"/>
        <end position="153"/>
    </location>
</feature>
<dbReference type="SUPFAM" id="SSF54616">
    <property type="entry name" value="DNA-binding domain of Mlu1-box binding protein MBP1"/>
    <property type="match status" value="1"/>
</dbReference>
<organism evidence="3 4">
    <name type="scientific">Taphrina deformans (strain PYCC 5710 / ATCC 11124 / CBS 356.35 / IMI 108563 / JCM 9778 / NBRC 8474)</name>
    <name type="common">Peach leaf curl fungus</name>
    <name type="synonym">Lalaria deformans</name>
    <dbReference type="NCBI Taxonomy" id="1097556"/>
    <lineage>
        <taxon>Eukaryota</taxon>
        <taxon>Fungi</taxon>
        <taxon>Dikarya</taxon>
        <taxon>Ascomycota</taxon>
        <taxon>Taphrinomycotina</taxon>
        <taxon>Taphrinomycetes</taxon>
        <taxon>Taphrinales</taxon>
        <taxon>Taphrinaceae</taxon>
        <taxon>Taphrina</taxon>
    </lineage>
</organism>
<evidence type="ECO:0000313" key="4">
    <source>
        <dbReference type="Proteomes" id="UP000013776"/>
    </source>
</evidence>
<dbReference type="VEuPathDB" id="FungiDB:TAPDE_004259"/>
<dbReference type="STRING" id="1097556.R4XDK5"/>
<dbReference type="PROSITE" id="PS51299">
    <property type="entry name" value="HTH_APSES"/>
    <property type="match status" value="1"/>
</dbReference>
<feature type="region of interest" description="Disordered" evidence="1">
    <location>
        <begin position="307"/>
        <end position="345"/>
    </location>
</feature>
<dbReference type="OrthoDB" id="5346159at2759"/>
<evidence type="ECO:0000313" key="3">
    <source>
        <dbReference type="EMBL" id="CCG83920.1"/>
    </source>
</evidence>
<evidence type="ECO:0000256" key="1">
    <source>
        <dbReference type="SAM" id="MobiDB-lite"/>
    </source>
</evidence>
<dbReference type="InterPro" id="IPR037548">
    <property type="entry name" value="Bqt4"/>
</dbReference>
<dbReference type="PANTHER" id="PTHR38044">
    <property type="entry name" value="BOUQUET FORMATION PROTEIN 4"/>
    <property type="match status" value="1"/>
</dbReference>
<dbReference type="PANTHER" id="PTHR38044:SF1">
    <property type="entry name" value="BOUQUET FORMATION PROTEIN 4"/>
    <property type="match status" value="1"/>
</dbReference>
<feature type="region of interest" description="Disordered" evidence="1">
    <location>
        <begin position="232"/>
        <end position="260"/>
    </location>
</feature>
<gene>
    <name evidence="3" type="ORF">TAPDE_004259</name>
</gene>
<dbReference type="Gene3D" id="3.10.260.10">
    <property type="entry name" value="Transcription regulator HTH, APSES-type DNA-binding domain"/>
    <property type="match status" value="1"/>
</dbReference>
<dbReference type="GO" id="GO:0003677">
    <property type="term" value="F:DNA binding"/>
    <property type="evidence" value="ECO:0007669"/>
    <property type="project" value="InterPro"/>
</dbReference>